<reference evidence="9" key="1">
    <citation type="submission" date="2019-10" db="EMBL/GenBank/DDBJ databases">
        <authorList>
            <person name="Zhang R."/>
            <person name="Pan Y."/>
            <person name="Wang J."/>
            <person name="Ma R."/>
            <person name="Yu S."/>
        </authorList>
    </citation>
    <scope>NUCLEOTIDE SEQUENCE</scope>
    <source>
        <strain evidence="9">LA-IB0</strain>
        <tissue evidence="9">Leaf</tissue>
    </source>
</reference>
<dbReference type="GO" id="GO:0046872">
    <property type="term" value="F:metal ion binding"/>
    <property type="evidence" value="ECO:0007669"/>
    <property type="project" value="UniProtKB-KW"/>
</dbReference>
<gene>
    <name evidence="9" type="ORF">BUALT_Bualt06G0064800</name>
</gene>
<dbReference type="AlphaFoldDB" id="A0AAV6XHN0"/>
<evidence type="ECO:0000313" key="9">
    <source>
        <dbReference type="EMBL" id="KAG8380900.1"/>
    </source>
</evidence>
<keyword evidence="7" id="KW-0539">Nucleus</keyword>
<dbReference type="InterPro" id="IPR045249">
    <property type="entry name" value="HARBI1-like"/>
</dbReference>
<keyword evidence="6" id="KW-0378">Hydrolase</keyword>
<dbReference type="InterPro" id="IPR027806">
    <property type="entry name" value="HARBI1_dom"/>
</dbReference>
<evidence type="ECO:0000256" key="6">
    <source>
        <dbReference type="ARBA" id="ARBA00022801"/>
    </source>
</evidence>
<dbReference type="GO" id="GO:0016787">
    <property type="term" value="F:hydrolase activity"/>
    <property type="evidence" value="ECO:0007669"/>
    <property type="project" value="UniProtKB-KW"/>
</dbReference>
<dbReference type="EMBL" id="WHWC01000006">
    <property type="protein sequence ID" value="KAG8380900.1"/>
    <property type="molecule type" value="Genomic_DNA"/>
</dbReference>
<evidence type="ECO:0000256" key="2">
    <source>
        <dbReference type="ARBA" id="ARBA00004123"/>
    </source>
</evidence>
<dbReference type="Proteomes" id="UP000826271">
    <property type="component" value="Unassembled WGS sequence"/>
</dbReference>
<evidence type="ECO:0000256" key="5">
    <source>
        <dbReference type="ARBA" id="ARBA00022723"/>
    </source>
</evidence>
<keyword evidence="4" id="KW-0540">Nuclease</keyword>
<sequence>MITDRKACNWQKYEEAVKKKDLARALRFLKNPSTESTRFINDDELGFLGLGSGWEVLDTCLNSDDMNLLPAANCDMHQVALLSDERLGCRARRERIVRYVMAQRIPDQVSRIYRHTGNNDTDCLDNLRMDMGSFARLCYLLHNVGGLSDSKHVKLEEKGCLGALDGTYIDVQPPLLDKPRYCNRMGGISVNVLGVVDRNMDFVYMLPGWEGFAADGRVLRDAVNRPNGLKVSNGQYYLCDNGYMNCPVFLAPYRSIRYHLDEWCEGSRAPQNAKELYNQRHTKARNVIERTWGIMKWRWAVLRSTSFYPLRTQNRMILCCALLRNFIRHEMEVDPAEAHVPDLDPNHRNLYADDQPADDEFVESVGPNHEWSAWRDNFANDMFTDWRVGHR</sequence>
<evidence type="ECO:0000256" key="4">
    <source>
        <dbReference type="ARBA" id="ARBA00022722"/>
    </source>
</evidence>
<name>A0AAV6XHN0_9LAMI</name>
<protein>
    <recommendedName>
        <fullName evidence="8">DDE Tnp4 domain-containing protein</fullName>
    </recommendedName>
</protein>
<evidence type="ECO:0000256" key="7">
    <source>
        <dbReference type="ARBA" id="ARBA00023242"/>
    </source>
</evidence>
<dbReference type="Pfam" id="PF13359">
    <property type="entry name" value="DDE_Tnp_4"/>
    <property type="match status" value="1"/>
</dbReference>
<dbReference type="GO" id="GO:0004518">
    <property type="term" value="F:nuclease activity"/>
    <property type="evidence" value="ECO:0007669"/>
    <property type="project" value="UniProtKB-KW"/>
</dbReference>
<comment type="subcellular location">
    <subcellularLocation>
        <location evidence="2">Nucleus</location>
    </subcellularLocation>
</comment>
<keyword evidence="10" id="KW-1185">Reference proteome</keyword>
<dbReference type="PANTHER" id="PTHR22930:SF281">
    <property type="entry name" value="NUCLEASE"/>
    <property type="match status" value="1"/>
</dbReference>
<proteinExistence type="inferred from homology"/>
<comment type="caution">
    <text evidence="9">The sequence shown here is derived from an EMBL/GenBank/DDBJ whole genome shotgun (WGS) entry which is preliminary data.</text>
</comment>
<evidence type="ECO:0000259" key="8">
    <source>
        <dbReference type="Pfam" id="PF13359"/>
    </source>
</evidence>
<dbReference type="PANTHER" id="PTHR22930">
    <property type="match status" value="1"/>
</dbReference>
<evidence type="ECO:0000313" key="10">
    <source>
        <dbReference type="Proteomes" id="UP000826271"/>
    </source>
</evidence>
<feature type="domain" description="DDE Tnp4" evidence="8">
    <location>
        <begin position="164"/>
        <end position="325"/>
    </location>
</feature>
<accession>A0AAV6XHN0</accession>
<keyword evidence="5" id="KW-0479">Metal-binding</keyword>
<comment type="similarity">
    <text evidence="3">Belongs to the HARBI1 family.</text>
</comment>
<comment type="cofactor">
    <cofactor evidence="1">
        <name>a divalent metal cation</name>
        <dbReference type="ChEBI" id="CHEBI:60240"/>
    </cofactor>
</comment>
<organism evidence="9 10">
    <name type="scientific">Buddleja alternifolia</name>
    <dbReference type="NCBI Taxonomy" id="168488"/>
    <lineage>
        <taxon>Eukaryota</taxon>
        <taxon>Viridiplantae</taxon>
        <taxon>Streptophyta</taxon>
        <taxon>Embryophyta</taxon>
        <taxon>Tracheophyta</taxon>
        <taxon>Spermatophyta</taxon>
        <taxon>Magnoliopsida</taxon>
        <taxon>eudicotyledons</taxon>
        <taxon>Gunneridae</taxon>
        <taxon>Pentapetalae</taxon>
        <taxon>asterids</taxon>
        <taxon>lamiids</taxon>
        <taxon>Lamiales</taxon>
        <taxon>Scrophulariaceae</taxon>
        <taxon>Buddlejeae</taxon>
        <taxon>Buddleja</taxon>
    </lineage>
</organism>
<evidence type="ECO:0000256" key="3">
    <source>
        <dbReference type="ARBA" id="ARBA00006958"/>
    </source>
</evidence>
<dbReference type="GO" id="GO:0005634">
    <property type="term" value="C:nucleus"/>
    <property type="evidence" value="ECO:0007669"/>
    <property type="project" value="UniProtKB-SubCell"/>
</dbReference>
<evidence type="ECO:0000256" key="1">
    <source>
        <dbReference type="ARBA" id="ARBA00001968"/>
    </source>
</evidence>